<evidence type="ECO:0008006" key="4">
    <source>
        <dbReference type="Google" id="ProtNLM"/>
    </source>
</evidence>
<dbReference type="AlphaFoldDB" id="A0ABD5VI46"/>
<keyword evidence="1" id="KW-0812">Transmembrane</keyword>
<feature type="transmembrane region" description="Helical" evidence="1">
    <location>
        <begin position="72"/>
        <end position="95"/>
    </location>
</feature>
<comment type="caution">
    <text evidence="2">The sequence shown here is derived from an EMBL/GenBank/DDBJ whole genome shotgun (WGS) entry which is preliminary data.</text>
</comment>
<name>A0ABD5VI46_9EURY</name>
<reference evidence="2 3" key="1">
    <citation type="journal article" date="2019" name="Int. J. Syst. Evol. Microbiol.">
        <title>The Global Catalogue of Microorganisms (GCM) 10K type strain sequencing project: providing services to taxonomists for standard genome sequencing and annotation.</title>
        <authorList>
            <consortium name="The Broad Institute Genomics Platform"/>
            <consortium name="The Broad Institute Genome Sequencing Center for Infectious Disease"/>
            <person name="Wu L."/>
            <person name="Ma J."/>
        </authorList>
    </citation>
    <scope>NUCLEOTIDE SEQUENCE [LARGE SCALE GENOMIC DNA]</scope>
    <source>
        <strain evidence="2 3">GX26</strain>
    </source>
</reference>
<keyword evidence="3" id="KW-1185">Reference proteome</keyword>
<keyword evidence="1" id="KW-0472">Membrane</keyword>
<organism evidence="2 3">
    <name type="scientific">Halorubellus litoreus</name>
    <dbReference type="NCBI Taxonomy" id="755308"/>
    <lineage>
        <taxon>Archaea</taxon>
        <taxon>Methanobacteriati</taxon>
        <taxon>Methanobacteriota</taxon>
        <taxon>Stenosarchaea group</taxon>
        <taxon>Halobacteria</taxon>
        <taxon>Halobacteriales</taxon>
        <taxon>Halorubellaceae</taxon>
        <taxon>Halorubellus</taxon>
    </lineage>
</organism>
<accession>A0ABD5VI46</accession>
<protein>
    <recommendedName>
        <fullName evidence="4">Cobalt/nickel transport protein</fullName>
    </recommendedName>
</protein>
<proteinExistence type="predicted"/>
<evidence type="ECO:0000313" key="3">
    <source>
        <dbReference type="Proteomes" id="UP001596395"/>
    </source>
</evidence>
<sequence>MTRRSDGGSLGGVRVILACLVLGCLVLAGAGAVTATVQSEETTTSNVSASVDAAQEQNARVSTLAALADGTVVQYLAGIGLGAGVGLCIGGVVMYELQSRRIEDTFE</sequence>
<evidence type="ECO:0000313" key="2">
    <source>
        <dbReference type="EMBL" id="MFC6955184.1"/>
    </source>
</evidence>
<dbReference type="RefSeq" id="WP_336352120.1">
    <property type="nucleotide sequence ID" value="NZ_JAZAQL010000005.1"/>
</dbReference>
<evidence type="ECO:0000256" key="1">
    <source>
        <dbReference type="SAM" id="Phobius"/>
    </source>
</evidence>
<gene>
    <name evidence="2" type="ORF">ACFQGB_20170</name>
</gene>
<dbReference type="EMBL" id="JBHSXN010000005">
    <property type="protein sequence ID" value="MFC6955184.1"/>
    <property type="molecule type" value="Genomic_DNA"/>
</dbReference>
<keyword evidence="1" id="KW-1133">Transmembrane helix</keyword>
<dbReference type="Proteomes" id="UP001596395">
    <property type="component" value="Unassembled WGS sequence"/>
</dbReference>